<accession>A0A1H2CNT2</accession>
<reference evidence="2 3" key="1">
    <citation type="submission" date="2016-10" db="EMBL/GenBank/DDBJ databases">
        <authorList>
            <person name="de Groot N.N."/>
        </authorList>
    </citation>
    <scope>NUCLEOTIDE SEQUENCE [LARGE SCALE GENOMIC DNA]</scope>
    <source>
        <strain evidence="2 3">DSM 43941</strain>
    </source>
</reference>
<dbReference type="RefSeq" id="WP_157751849.1">
    <property type="nucleotide sequence ID" value="NZ_BOMJ01000012.1"/>
</dbReference>
<evidence type="ECO:0000313" key="3">
    <source>
        <dbReference type="Proteomes" id="UP000198688"/>
    </source>
</evidence>
<keyword evidence="1" id="KW-0812">Transmembrane</keyword>
<dbReference type="AlphaFoldDB" id="A0A1H2CNT2"/>
<keyword evidence="3" id="KW-1185">Reference proteome</keyword>
<evidence type="ECO:0000313" key="2">
    <source>
        <dbReference type="EMBL" id="SDT72195.1"/>
    </source>
</evidence>
<dbReference type="Proteomes" id="UP000198688">
    <property type="component" value="Chromosome I"/>
</dbReference>
<name>A0A1H2CNT2_9ACTN</name>
<keyword evidence="1" id="KW-0472">Membrane</keyword>
<sequence length="95" mass="9850">MPFGLELPTAVVLGGAAVGLLALFWFGGADPRLLMAAAGLFGVKALKGLCSAYVYNVISGTWPSSEALPQITVYVAIVAALIISTTVQTRRLAQI</sequence>
<feature type="transmembrane region" description="Helical" evidence="1">
    <location>
        <begin position="67"/>
        <end position="87"/>
    </location>
</feature>
<keyword evidence="1" id="KW-1133">Transmembrane helix</keyword>
<feature type="transmembrane region" description="Helical" evidence="1">
    <location>
        <begin position="6"/>
        <end position="26"/>
    </location>
</feature>
<evidence type="ECO:0000256" key="1">
    <source>
        <dbReference type="SAM" id="Phobius"/>
    </source>
</evidence>
<gene>
    <name evidence="2" type="ORF">SAMN04489716_6352</name>
</gene>
<dbReference type="EMBL" id="LT629758">
    <property type="protein sequence ID" value="SDT72195.1"/>
    <property type="molecule type" value="Genomic_DNA"/>
</dbReference>
<feature type="transmembrane region" description="Helical" evidence="1">
    <location>
        <begin position="33"/>
        <end position="55"/>
    </location>
</feature>
<organism evidence="2 3">
    <name type="scientific">Actinoplanes derwentensis</name>
    <dbReference type="NCBI Taxonomy" id="113562"/>
    <lineage>
        <taxon>Bacteria</taxon>
        <taxon>Bacillati</taxon>
        <taxon>Actinomycetota</taxon>
        <taxon>Actinomycetes</taxon>
        <taxon>Micromonosporales</taxon>
        <taxon>Micromonosporaceae</taxon>
        <taxon>Actinoplanes</taxon>
    </lineage>
</organism>
<proteinExistence type="predicted"/>
<protein>
    <submittedName>
        <fullName evidence="2">Uncharacterized protein</fullName>
    </submittedName>
</protein>